<gene>
    <name evidence="3" type="ORF">ACFP3R_01205</name>
</gene>
<feature type="compositionally biased region" description="Basic and acidic residues" evidence="2">
    <location>
        <begin position="735"/>
        <end position="748"/>
    </location>
</feature>
<dbReference type="Proteomes" id="UP001596220">
    <property type="component" value="Unassembled WGS sequence"/>
</dbReference>
<keyword evidence="4" id="KW-1185">Reference proteome</keyword>
<comment type="caution">
    <text evidence="3">The sequence shown here is derived from an EMBL/GenBank/DDBJ whole genome shotgun (WGS) entry which is preliminary data.</text>
</comment>
<sequence>MGSMVCVPVVDRWDRDEVGMADEVAGGSGGLPAGTGQHVVASGSAVTVQAGRDAVVEVRQVVHGPVRRVVPRQLPAAPRVFTGRVAELAALDRVLATAPPDGPGTAAPDGVTVDRAGEALGISVVDGAGGIGKTCLALTWAHRNLDRFPDGQLFVDLRGFSPTGRPADPGEAVRGFLNALGAGPEGLPPDLDAQAALYRSLMTGKRVLVMLDNAATADQVVPLLPGTASCAVLVTSRAVPSSLIDRYGAHRLRLGVLSHEEARAVVTARLGAGRVAAEPGAADELIGLCGHQPLALTIATRRAATHPTTPLAEFTTELRGAGLEALDHDTDPAASLPAVLSWSLRRLTDRQRLAFALLGTIPGPHAGLPATAALLDLPVGETYAVLRALTDASLVDRAPGGRHHMHDLVREYAAVTAGREVDAGARGAALRRVSDFYLRTAHAADRLLNPHRQPLRPDPSAGAANHLDLPDAAAALAWFDVEHVNLLETQRAAAGSASYRTAADLAWSLASYHDRRGHLRERIAAWRVVLDVAGHLPAATLVRAHRHLGRAHADLGLHDAGIEHLGRGLAVAESHGDAVQQAHSHRELGWALVGQGDDRRGLEHALRALELFRALGQPVWEANALNQVAWCEARLGEHEEARARGRAALALHRRHDNPAGAAATLDTLGYVEHRDGHHDRAVDHYEQSLALRRELGNTYRCADTLDRLGHPLVALGDHERARAVWREALRLYQEQGRDDAARTQRQLDDLDGPG</sequence>
<organism evidence="3 4">
    <name type="scientific">Saccharothrix lopnurensis</name>
    <dbReference type="NCBI Taxonomy" id="1670621"/>
    <lineage>
        <taxon>Bacteria</taxon>
        <taxon>Bacillati</taxon>
        <taxon>Actinomycetota</taxon>
        <taxon>Actinomycetes</taxon>
        <taxon>Pseudonocardiales</taxon>
        <taxon>Pseudonocardiaceae</taxon>
        <taxon>Saccharothrix</taxon>
    </lineage>
</organism>
<dbReference type="PANTHER" id="PTHR47691:SF3">
    <property type="entry name" value="HTH-TYPE TRANSCRIPTIONAL REGULATOR RV0890C-RELATED"/>
    <property type="match status" value="1"/>
</dbReference>
<dbReference type="SMART" id="SM00028">
    <property type="entry name" value="TPR"/>
    <property type="match status" value="5"/>
</dbReference>
<dbReference type="PRINTS" id="PR00364">
    <property type="entry name" value="DISEASERSIST"/>
</dbReference>
<dbReference type="InterPro" id="IPR011990">
    <property type="entry name" value="TPR-like_helical_dom_sf"/>
</dbReference>
<name>A0ABW1NZW3_9PSEU</name>
<dbReference type="Gene3D" id="1.25.40.10">
    <property type="entry name" value="Tetratricopeptide repeat domain"/>
    <property type="match status" value="2"/>
</dbReference>
<dbReference type="SUPFAM" id="SSF52540">
    <property type="entry name" value="P-loop containing nucleoside triphosphate hydrolases"/>
    <property type="match status" value="1"/>
</dbReference>
<reference evidence="4" key="1">
    <citation type="journal article" date="2019" name="Int. J. Syst. Evol. Microbiol.">
        <title>The Global Catalogue of Microorganisms (GCM) 10K type strain sequencing project: providing services to taxonomists for standard genome sequencing and annotation.</title>
        <authorList>
            <consortium name="The Broad Institute Genomics Platform"/>
            <consortium name="The Broad Institute Genome Sequencing Center for Infectious Disease"/>
            <person name="Wu L."/>
            <person name="Ma J."/>
        </authorList>
    </citation>
    <scope>NUCLEOTIDE SEQUENCE [LARGE SCALE GENOMIC DNA]</scope>
    <source>
        <strain evidence="4">CGMCC 4.7246</strain>
    </source>
</reference>
<dbReference type="Pfam" id="PF13424">
    <property type="entry name" value="TPR_12"/>
    <property type="match status" value="1"/>
</dbReference>
<evidence type="ECO:0000313" key="4">
    <source>
        <dbReference type="Proteomes" id="UP001596220"/>
    </source>
</evidence>
<dbReference type="GO" id="GO:0005524">
    <property type="term" value="F:ATP binding"/>
    <property type="evidence" value="ECO:0007669"/>
    <property type="project" value="UniProtKB-KW"/>
</dbReference>
<dbReference type="Gene3D" id="3.40.50.300">
    <property type="entry name" value="P-loop containing nucleotide triphosphate hydrolases"/>
    <property type="match status" value="1"/>
</dbReference>
<keyword evidence="3" id="KW-0547">Nucleotide-binding</keyword>
<feature type="region of interest" description="Disordered" evidence="2">
    <location>
        <begin position="735"/>
        <end position="754"/>
    </location>
</feature>
<keyword evidence="1" id="KW-0802">TPR repeat</keyword>
<evidence type="ECO:0000256" key="1">
    <source>
        <dbReference type="PROSITE-ProRule" id="PRU00339"/>
    </source>
</evidence>
<dbReference type="EMBL" id="JBHSQO010000001">
    <property type="protein sequence ID" value="MFC6087882.1"/>
    <property type="molecule type" value="Genomic_DNA"/>
</dbReference>
<evidence type="ECO:0000313" key="3">
    <source>
        <dbReference type="EMBL" id="MFC6087882.1"/>
    </source>
</evidence>
<accession>A0ABW1NZW3</accession>
<protein>
    <submittedName>
        <fullName evidence="3">ATP-binding protein</fullName>
    </submittedName>
</protein>
<dbReference type="InterPro" id="IPR019734">
    <property type="entry name" value="TPR_rpt"/>
</dbReference>
<dbReference type="PROSITE" id="PS50005">
    <property type="entry name" value="TPR"/>
    <property type="match status" value="2"/>
</dbReference>
<dbReference type="RefSeq" id="WP_380631869.1">
    <property type="nucleotide sequence ID" value="NZ_JBHSQO010000001.1"/>
</dbReference>
<evidence type="ECO:0000256" key="2">
    <source>
        <dbReference type="SAM" id="MobiDB-lite"/>
    </source>
</evidence>
<keyword evidence="3" id="KW-0067">ATP-binding</keyword>
<dbReference type="SUPFAM" id="SSF48452">
    <property type="entry name" value="TPR-like"/>
    <property type="match status" value="2"/>
</dbReference>
<feature type="repeat" description="TPR" evidence="1">
    <location>
        <begin position="702"/>
        <end position="735"/>
    </location>
</feature>
<dbReference type="InterPro" id="IPR027417">
    <property type="entry name" value="P-loop_NTPase"/>
</dbReference>
<feature type="repeat" description="TPR" evidence="1">
    <location>
        <begin position="662"/>
        <end position="695"/>
    </location>
</feature>
<dbReference type="PANTHER" id="PTHR47691">
    <property type="entry name" value="REGULATOR-RELATED"/>
    <property type="match status" value="1"/>
</dbReference>
<proteinExistence type="predicted"/>